<proteinExistence type="predicted"/>
<gene>
    <name evidence="3" type="ORF">EV189_0053</name>
</gene>
<keyword evidence="2" id="KW-1133">Transmembrane helix</keyword>
<comment type="caution">
    <text evidence="3">The sequence shown here is derived from an EMBL/GenBank/DDBJ whole genome shotgun (WGS) entry which is preliminary data.</text>
</comment>
<keyword evidence="2" id="KW-0812">Transmembrane</keyword>
<accession>A0A4Q7NUR1</accession>
<feature type="transmembrane region" description="Helical" evidence="2">
    <location>
        <begin position="219"/>
        <end position="241"/>
    </location>
</feature>
<keyword evidence="2" id="KW-0472">Membrane</keyword>
<evidence type="ECO:0000313" key="3">
    <source>
        <dbReference type="EMBL" id="RZS90824.1"/>
    </source>
</evidence>
<name>A0A4Q7NUR1_9ACTN</name>
<sequence>MQLEDVSGDVLLPPPPARHPLDGDPGGLLRLPPGEDVLGWSEERVDLRAYVAEHGTQLLRLAASVVPSRRAARAEVVAALATAHRRWAEVGEVPEGTHAEVARLLCRRLAAVLAARAALPVHAVAADPARAVLDHLVAEDRLAGSADVLLGLDEQGLARALGVPWLHGVARASRGRSRARELLTAAGCDATLEGALERLVGDLEADDTLASAAVRRGRVAVGAVSGVLALGVLGLAAAVVASRTGAPVAAPPERRAPAPQGAVAAAARPADCPVFLSDGAPARFPGPPVPAQALLAPADLGPSWHPAAVAVALRSGGVQVVDPLPLAAVDGQPPVLPASQEAGAIASLVSRADGGAHLDESLLRYRPGSAPAAVRQLTALLACPTQPRTLRVLALPSGRGVTAVALHEIPVLRGPVLSQLPPQERWSLVVGVGDLVAVVRAQGALAGELDAASAARLARTAAHRMASAGDGRTR</sequence>
<organism evidence="3 4">
    <name type="scientific">Motilibacter rhizosphaerae</name>
    <dbReference type="NCBI Taxonomy" id="598652"/>
    <lineage>
        <taxon>Bacteria</taxon>
        <taxon>Bacillati</taxon>
        <taxon>Actinomycetota</taxon>
        <taxon>Actinomycetes</taxon>
        <taxon>Motilibacterales</taxon>
        <taxon>Motilibacteraceae</taxon>
        <taxon>Motilibacter</taxon>
    </lineage>
</organism>
<dbReference type="EMBL" id="SGXD01000001">
    <property type="protein sequence ID" value="RZS90824.1"/>
    <property type="molecule type" value="Genomic_DNA"/>
</dbReference>
<keyword evidence="4" id="KW-1185">Reference proteome</keyword>
<evidence type="ECO:0000256" key="1">
    <source>
        <dbReference type="SAM" id="MobiDB-lite"/>
    </source>
</evidence>
<reference evidence="3 4" key="1">
    <citation type="submission" date="2019-02" db="EMBL/GenBank/DDBJ databases">
        <title>Genomic Encyclopedia of Type Strains, Phase IV (KMG-IV): sequencing the most valuable type-strain genomes for metagenomic binning, comparative biology and taxonomic classification.</title>
        <authorList>
            <person name="Goeker M."/>
        </authorList>
    </citation>
    <scope>NUCLEOTIDE SEQUENCE [LARGE SCALE GENOMIC DNA]</scope>
    <source>
        <strain evidence="3 4">DSM 45622</strain>
    </source>
</reference>
<evidence type="ECO:0000256" key="2">
    <source>
        <dbReference type="SAM" id="Phobius"/>
    </source>
</evidence>
<feature type="region of interest" description="Disordered" evidence="1">
    <location>
        <begin position="1"/>
        <end position="26"/>
    </location>
</feature>
<dbReference type="AlphaFoldDB" id="A0A4Q7NUR1"/>
<dbReference type="Proteomes" id="UP000293638">
    <property type="component" value="Unassembled WGS sequence"/>
</dbReference>
<dbReference type="RefSeq" id="WP_130490962.1">
    <property type="nucleotide sequence ID" value="NZ_SGXD01000001.1"/>
</dbReference>
<protein>
    <submittedName>
        <fullName evidence="3">Uncharacterized protein</fullName>
    </submittedName>
</protein>
<evidence type="ECO:0000313" key="4">
    <source>
        <dbReference type="Proteomes" id="UP000293638"/>
    </source>
</evidence>